<feature type="transmembrane region" description="Helical" evidence="1">
    <location>
        <begin position="251"/>
        <end position="273"/>
    </location>
</feature>
<gene>
    <name evidence="2" type="ORF">SNEC2469_LOCUS7436</name>
</gene>
<sequence>MGILFELVWRKPSEKAGGMPAFRSGLEAGQPAQQCSDSSWLVPDSGKANGIPDTGLAFADWTIPLVAAFVGWFTNWVSVQMLFYPIEYVGIDLYRKKHVPYGLIGWQGVVPTKADVMAARLTDIVTAKLLSLPEAFSRLDAPHFASLILPSIEESIRNEAPNGAAWALLLKPLLHWALCRVVRALQRDISQVLDLEEVVTDAFLRDVQVLVELFQRVGRRELDFLVISGLYFGFVLGLAQMWIWAHVPRAWTLPVAGAVVGYVTNWVAVKLIFEPVEPVMVGPFLLQGMFEMRQPEVSVEFAEFIATRVLTPSRVLEGLCDGRRQNEFAALVRANVPVVPDSVVAAALSGLRNLAKEPPSHAAHVYAADALGIEATLAHRLQLLSPKEFEGLLHPVFQEDEIILILAGGVLGVAAGLVQLFFGWGGPSALPAAGMTSLSGM</sequence>
<keyword evidence="1" id="KW-0472">Membrane</keyword>
<reference evidence="2" key="1">
    <citation type="submission" date="2021-02" db="EMBL/GenBank/DDBJ databases">
        <authorList>
            <person name="Dougan E. K."/>
            <person name="Rhodes N."/>
            <person name="Thang M."/>
            <person name="Chan C."/>
        </authorList>
    </citation>
    <scope>NUCLEOTIDE SEQUENCE</scope>
</reference>
<keyword evidence="3" id="KW-1185">Reference proteome</keyword>
<organism evidence="2 3">
    <name type="scientific">Symbiodinium necroappetens</name>
    <dbReference type="NCBI Taxonomy" id="1628268"/>
    <lineage>
        <taxon>Eukaryota</taxon>
        <taxon>Sar</taxon>
        <taxon>Alveolata</taxon>
        <taxon>Dinophyceae</taxon>
        <taxon>Suessiales</taxon>
        <taxon>Symbiodiniaceae</taxon>
        <taxon>Symbiodinium</taxon>
    </lineage>
</organism>
<protein>
    <recommendedName>
        <fullName evidence="4">DUF445 domain-containing protein</fullName>
    </recommendedName>
</protein>
<evidence type="ECO:0000313" key="3">
    <source>
        <dbReference type="Proteomes" id="UP000601435"/>
    </source>
</evidence>
<dbReference type="AlphaFoldDB" id="A0A812N6J1"/>
<accession>A0A812N6J1</accession>
<feature type="transmembrane region" description="Helical" evidence="1">
    <location>
        <begin position="61"/>
        <end position="86"/>
    </location>
</feature>
<dbReference type="Proteomes" id="UP000601435">
    <property type="component" value="Unassembled WGS sequence"/>
</dbReference>
<evidence type="ECO:0000256" key="1">
    <source>
        <dbReference type="SAM" id="Phobius"/>
    </source>
</evidence>
<dbReference type="PANTHER" id="PTHR35791:SF1">
    <property type="entry name" value="UPF0754 MEMBRANE PROTEIN YHEB"/>
    <property type="match status" value="1"/>
</dbReference>
<name>A0A812N6J1_9DINO</name>
<dbReference type="PANTHER" id="PTHR35791">
    <property type="entry name" value="UPF0754 MEMBRANE PROTEIN YHEB"/>
    <property type="match status" value="1"/>
</dbReference>
<comment type="caution">
    <text evidence="2">The sequence shown here is derived from an EMBL/GenBank/DDBJ whole genome shotgun (WGS) entry which is preliminary data.</text>
</comment>
<keyword evidence="1" id="KW-1133">Transmembrane helix</keyword>
<feature type="transmembrane region" description="Helical" evidence="1">
    <location>
        <begin position="224"/>
        <end position="245"/>
    </location>
</feature>
<feature type="transmembrane region" description="Helical" evidence="1">
    <location>
        <begin position="402"/>
        <end position="422"/>
    </location>
</feature>
<proteinExistence type="predicted"/>
<dbReference type="EMBL" id="CAJNJA010012623">
    <property type="protein sequence ID" value="CAE7301097.1"/>
    <property type="molecule type" value="Genomic_DNA"/>
</dbReference>
<dbReference type="OrthoDB" id="410754at2759"/>
<evidence type="ECO:0008006" key="4">
    <source>
        <dbReference type="Google" id="ProtNLM"/>
    </source>
</evidence>
<evidence type="ECO:0000313" key="2">
    <source>
        <dbReference type="EMBL" id="CAE7301097.1"/>
    </source>
</evidence>
<keyword evidence="1" id="KW-0812">Transmembrane</keyword>